<keyword evidence="5" id="KW-1185">Reference proteome</keyword>
<dbReference type="InterPro" id="IPR018391">
    <property type="entry name" value="PQQ_b-propeller_rpt"/>
</dbReference>
<dbReference type="Proteomes" id="UP000199062">
    <property type="component" value="Unassembled WGS sequence"/>
</dbReference>
<feature type="compositionally biased region" description="Polar residues" evidence="1">
    <location>
        <begin position="35"/>
        <end position="64"/>
    </location>
</feature>
<dbReference type="STRING" id="767519.SAMN05216559_1193"/>
<accession>A0A1I6KP04</accession>
<feature type="domain" description="Pyrrolo-quinoline quinone repeat" evidence="2">
    <location>
        <begin position="335"/>
        <end position="490"/>
    </location>
</feature>
<evidence type="ECO:0000259" key="3">
    <source>
        <dbReference type="Pfam" id="PF18911"/>
    </source>
</evidence>
<dbReference type="InterPro" id="IPR000601">
    <property type="entry name" value="PKD_dom"/>
</dbReference>
<dbReference type="PANTHER" id="PTHR34512:SF30">
    <property type="entry name" value="OUTER MEMBRANE PROTEIN ASSEMBLY FACTOR BAMB"/>
    <property type="match status" value="1"/>
</dbReference>
<dbReference type="SUPFAM" id="SSF50998">
    <property type="entry name" value="Quinoprotein alcohol dehydrogenase-like"/>
    <property type="match status" value="1"/>
</dbReference>
<dbReference type="InterPro" id="IPR002372">
    <property type="entry name" value="PQQ_rpt_dom"/>
</dbReference>
<dbReference type="InterPro" id="IPR011047">
    <property type="entry name" value="Quinoprotein_ADH-like_sf"/>
</dbReference>
<dbReference type="InterPro" id="IPR013783">
    <property type="entry name" value="Ig-like_fold"/>
</dbReference>
<feature type="domain" description="Pyrrolo-quinoline quinone repeat" evidence="2">
    <location>
        <begin position="222"/>
        <end position="277"/>
    </location>
</feature>
<gene>
    <name evidence="4" type="ORF">SAMN05216559_1193</name>
</gene>
<organism evidence="4 5">
    <name type="scientific">Halomicrobium zhouii</name>
    <dbReference type="NCBI Taxonomy" id="767519"/>
    <lineage>
        <taxon>Archaea</taxon>
        <taxon>Methanobacteriati</taxon>
        <taxon>Methanobacteriota</taxon>
        <taxon>Stenosarchaea group</taxon>
        <taxon>Halobacteria</taxon>
        <taxon>Halobacteriales</taxon>
        <taxon>Haloarculaceae</taxon>
        <taxon>Halomicrobium</taxon>
    </lineage>
</organism>
<dbReference type="PANTHER" id="PTHR34512">
    <property type="entry name" value="CELL SURFACE PROTEIN"/>
    <property type="match status" value="1"/>
</dbReference>
<feature type="domain" description="PKD" evidence="3">
    <location>
        <begin position="535"/>
        <end position="609"/>
    </location>
</feature>
<dbReference type="Gene3D" id="2.130.10.10">
    <property type="entry name" value="YVTN repeat-like/Quinoprotein amine dehydrogenase"/>
    <property type="match status" value="2"/>
</dbReference>
<dbReference type="Pfam" id="PF18911">
    <property type="entry name" value="PKD_4"/>
    <property type="match status" value="1"/>
</dbReference>
<dbReference type="EMBL" id="FOZK01000001">
    <property type="protein sequence ID" value="SFR92972.1"/>
    <property type="molecule type" value="Genomic_DNA"/>
</dbReference>
<dbReference type="Pfam" id="PF13360">
    <property type="entry name" value="PQQ_2"/>
    <property type="match status" value="3"/>
</dbReference>
<dbReference type="AlphaFoldDB" id="A0A1I6KP04"/>
<reference evidence="4 5" key="1">
    <citation type="submission" date="2016-10" db="EMBL/GenBank/DDBJ databases">
        <authorList>
            <person name="de Groot N.N."/>
        </authorList>
    </citation>
    <scope>NUCLEOTIDE SEQUENCE [LARGE SCALE GENOMIC DNA]</scope>
    <source>
        <strain evidence="4 5">CGMCC 1.10457</strain>
    </source>
</reference>
<dbReference type="InterPro" id="IPR035986">
    <property type="entry name" value="PKD_dom_sf"/>
</dbReference>
<dbReference type="InterPro" id="IPR015943">
    <property type="entry name" value="WD40/YVTN_repeat-like_dom_sf"/>
</dbReference>
<evidence type="ECO:0000259" key="2">
    <source>
        <dbReference type="Pfam" id="PF13360"/>
    </source>
</evidence>
<evidence type="ECO:0000313" key="5">
    <source>
        <dbReference type="Proteomes" id="UP000199062"/>
    </source>
</evidence>
<dbReference type="SUPFAM" id="SSF49299">
    <property type="entry name" value="PKD domain"/>
    <property type="match status" value="1"/>
</dbReference>
<protein>
    <submittedName>
        <fullName evidence="4">Outer membrane protein assembly factor BamB, contains PQQ-like beta-propeller repeat</fullName>
    </submittedName>
</protein>
<proteinExistence type="predicted"/>
<dbReference type="Gene3D" id="2.60.40.10">
    <property type="entry name" value="Immunoglobulins"/>
    <property type="match status" value="1"/>
</dbReference>
<dbReference type="SMART" id="SM00564">
    <property type="entry name" value="PQQ"/>
    <property type="match status" value="8"/>
</dbReference>
<name>A0A1I6KP04_9EURY</name>
<sequence>MRQRLRSSIVAAVALAVLISTVSVAASTQAFAQTEVEQSDNSSVSADETTPAFSASSGASTVTTDDGPAPYASPSWSDSFTGEPTDDPVIVDDTAYVGVATERTVDTQVGAVAAYDTDAGALRWDRTGLGIPGGSPTVVDDTVYVATSAEVPRNPSMDPEDGEGGLYALDSETGETNWVRNETELWYGPVVHENDRLYATRGPDMVDVENRTGPTKSPTIGESSVVSLNPDTGETLWSVAADDLVGVTGDTAYAWSDDDIVAYDAETGNQRWSTAADRFIGVTNGTVYTAAGGDLVASDAATGDELWRTALPENVNLDTATVTTDAIYAVSNESADGARTYAFSTADGSVRWNVEVASDATSVNGPTVADGDVFVVAENGSRHSYDGGALVRLDAATGAEEWRFEPPTRGLYGAASVANDSVYVAGNALTEAGEPGEADEPPSAALYAIDRQSGDQLWGYAAGSFTYRSTTYETPTVVDGDLYVLSHGDTVYPQDSSAAFQVMTGSSTPPDEQHLPSDGFFEEDTAPRAAISTTETNPDDEFGENKTVVLNASASSVNRGNITTFEWDVDDDGTFERTGEEISVTLEPCTFRTVRLRVTTDGGATDTESVDLSNG</sequence>
<evidence type="ECO:0000313" key="4">
    <source>
        <dbReference type="EMBL" id="SFR92972.1"/>
    </source>
</evidence>
<evidence type="ECO:0000256" key="1">
    <source>
        <dbReference type="SAM" id="MobiDB-lite"/>
    </source>
</evidence>
<feature type="domain" description="Pyrrolo-quinoline quinone repeat" evidence="2">
    <location>
        <begin position="76"/>
        <end position="183"/>
    </location>
</feature>
<feature type="region of interest" description="Disordered" evidence="1">
    <location>
        <begin position="35"/>
        <end position="89"/>
    </location>
</feature>